<dbReference type="SUPFAM" id="SSF56214">
    <property type="entry name" value="4'-phosphopantetheinyl transferase"/>
    <property type="match status" value="1"/>
</dbReference>
<dbReference type="GO" id="GO:0019878">
    <property type="term" value="P:lysine biosynthetic process via aminoadipic acid"/>
    <property type="evidence" value="ECO:0007669"/>
    <property type="project" value="TreeGrafter"/>
</dbReference>
<dbReference type="InterPro" id="IPR050559">
    <property type="entry name" value="P-Pant_transferase_sf"/>
</dbReference>
<dbReference type="EMBL" id="CACVBM020000255">
    <property type="protein sequence ID" value="CAA7016826.1"/>
    <property type="molecule type" value="Genomic_DNA"/>
</dbReference>
<dbReference type="GO" id="GO:0008897">
    <property type="term" value="F:holo-[acyl-carrier-protein] synthase activity"/>
    <property type="evidence" value="ECO:0007669"/>
    <property type="project" value="UniProtKB-EC"/>
</dbReference>
<sequence>MFPNSQFEPNSAFSGGGLMSSQPSQAYETSSSTAKGIVPVTVKQTTESSQSGDTEAQRKEFIKLWTLKEAYVKALGKGFSASPFNTFSIIQTEESYNLCQAEERVGEWKFKLLEFAASSHYAAICIEDDDEANDCPQNHSFVRR</sequence>
<dbReference type="PANTHER" id="PTHR12215">
    <property type="entry name" value="PHOSPHOPANTETHEINE TRANSFERASE"/>
    <property type="match status" value="1"/>
</dbReference>
<reference evidence="5" key="1">
    <citation type="submission" date="2020-01" db="EMBL/GenBank/DDBJ databases">
        <authorList>
            <person name="Mishra B."/>
        </authorList>
    </citation>
    <scope>NUCLEOTIDE SEQUENCE [LARGE SCALE GENOMIC DNA]</scope>
</reference>
<dbReference type="GO" id="GO:0000287">
    <property type="term" value="F:magnesium ion binding"/>
    <property type="evidence" value="ECO:0007669"/>
    <property type="project" value="InterPro"/>
</dbReference>
<evidence type="ECO:0000256" key="3">
    <source>
        <dbReference type="SAM" id="MobiDB-lite"/>
    </source>
</evidence>
<dbReference type="GO" id="GO:0005829">
    <property type="term" value="C:cytosol"/>
    <property type="evidence" value="ECO:0007669"/>
    <property type="project" value="TreeGrafter"/>
</dbReference>
<dbReference type="EC" id="2.7.8.7" evidence="1"/>
<name>A0A6D2HUF9_9BRAS</name>
<proteinExistence type="predicted"/>
<evidence type="ECO:0000256" key="1">
    <source>
        <dbReference type="ARBA" id="ARBA00013172"/>
    </source>
</evidence>
<evidence type="ECO:0000256" key="2">
    <source>
        <dbReference type="ARBA" id="ARBA00022679"/>
    </source>
</evidence>
<accession>A0A6D2HUF9</accession>
<comment type="caution">
    <text evidence="5">The sequence shown here is derived from an EMBL/GenBank/DDBJ whole genome shotgun (WGS) entry which is preliminary data.</text>
</comment>
<keyword evidence="2" id="KW-0808">Transferase</keyword>
<dbReference type="InterPro" id="IPR008278">
    <property type="entry name" value="4-PPantetheinyl_Trfase_dom"/>
</dbReference>
<dbReference type="InterPro" id="IPR037143">
    <property type="entry name" value="4-PPantetheinyl_Trfase_dom_sf"/>
</dbReference>
<evidence type="ECO:0000313" key="5">
    <source>
        <dbReference type="EMBL" id="CAA7016826.1"/>
    </source>
</evidence>
<organism evidence="5 6">
    <name type="scientific">Microthlaspi erraticum</name>
    <dbReference type="NCBI Taxonomy" id="1685480"/>
    <lineage>
        <taxon>Eukaryota</taxon>
        <taxon>Viridiplantae</taxon>
        <taxon>Streptophyta</taxon>
        <taxon>Embryophyta</taxon>
        <taxon>Tracheophyta</taxon>
        <taxon>Spermatophyta</taxon>
        <taxon>Magnoliopsida</taxon>
        <taxon>eudicotyledons</taxon>
        <taxon>Gunneridae</taxon>
        <taxon>Pentapetalae</taxon>
        <taxon>rosids</taxon>
        <taxon>malvids</taxon>
        <taxon>Brassicales</taxon>
        <taxon>Brassicaceae</taxon>
        <taxon>Coluteocarpeae</taxon>
        <taxon>Microthlaspi</taxon>
    </lineage>
</organism>
<feature type="domain" description="4'-phosphopantetheinyl transferase" evidence="4">
    <location>
        <begin position="49"/>
        <end position="125"/>
    </location>
</feature>
<evidence type="ECO:0000313" key="6">
    <source>
        <dbReference type="Proteomes" id="UP000467841"/>
    </source>
</evidence>
<dbReference type="PANTHER" id="PTHR12215:SF15">
    <property type="entry name" value="4'-PHOSPHOPANTETHEINYL TRANSFERASE SUPERFAMILY-RELATED"/>
    <property type="match status" value="1"/>
</dbReference>
<feature type="region of interest" description="Disordered" evidence="3">
    <location>
        <begin position="1"/>
        <end position="33"/>
    </location>
</feature>
<evidence type="ECO:0000259" key="4">
    <source>
        <dbReference type="Pfam" id="PF01648"/>
    </source>
</evidence>
<dbReference type="Gene3D" id="3.90.470.20">
    <property type="entry name" value="4'-phosphopantetheinyl transferase domain"/>
    <property type="match status" value="1"/>
</dbReference>
<dbReference type="Proteomes" id="UP000467841">
    <property type="component" value="Unassembled WGS sequence"/>
</dbReference>
<dbReference type="Pfam" id="PF01648">
    <property type="entry name" value="ACPS"/>
    <property type="match status" value="1"/>
</dbReference>
<dbReference type="OrthoDB" id="26719at2759"/>
<gene>
    <name evidence="5" type="ORF">MERR_LOCUS4061</name>
</gene>
<keyword evidence="6" id="KW-1185">Reference proteome</keyword>
<protein>
    <recommendedName>
        <fullName evidence="1">holo-[acyl-carrier-protein] synthase</fullName>
        <ecNumber evidence="1">2.7.8.7</ecNumber>
    </recommendedName>
</protein>
<dbReference type="AlphaFoldDB" id="A0A6D2HUF9"/>